<feature type="domain" description="HTH dtxR-type" evidence="5">
    <location>
        <begin position="28"/>
        <end position="89"/>
    </location>
</feature>
<reference evidence="6 7" key="1">
    <citation type="submission" date="2019-02" db="EMBL/GenBank/DDBJ databases">
        <authorList>
            <person name="Lehtovirta-Morley E L."/>
        </authorList>
    </citation>
    <scope>NUCLEOTIDE SEQUENCE [LARGE SCALE GENOMIC DNA]</scope>
    <source>
        <strain evidence="6">NFRAN1</strain>
    </source>
</reference>
<evidence type="ECO:0000256" key="4">
    <source>
        <dbReference type="ARBA" id="ARBA00023163"/>
    </source>
</evidence>
<comment type="similarity">
    <text evidence="1">Belongs to the DtxR/MntR family.</text>
</comment>
<dbReference type="SUPFAM" id="SSF46785">
    <property type="entry name" value="Winged helix' DNA-binding domain"/>
    <property type="match status" value="1"/>
</dbReference>
<dbReference type="Gene3D" id="1.10.60.10">
    <property type="entry name" value="Iron dependent repressor, metal binding and dimerisation domain"/>
    <property type="match status" value="1"/>
</dbReference>
<dbReference type="SMART" id="SM00529">
    <property type="entry name" value="HTH_DTXR"/>
    <property type="match status" value="1"/>
</dbReference>
<dbReference type="Pfam" id="PF02742">
    <property type="entry name" value="Fe_dep_repr_C"/>
    <property type="match status" value="1"/>
</dbReference>
<dbReference type="InterPro" id="IPR022687">
    <property type="entry name" value="HTH_DTXR"/>
</dbReference>
<evidence type="ECO:0000256" key="2">
    <source>
        <dbReference type="ARBA" id="ARBA00023015"/>
    </source>
</evidence>
<dbReference type="InterPro" id="IPR022689">
    <property type="entry name" value="Iron_dep_repressor"/>
</dbReference>
<dbReference type="NCBIfam" id="NF003025">
    <property type="entry name" value="PRK03902.1"/>
    <property type="match status" value="1"/>
</dbReference>
<dbReference type="Gene3D" id="1.10.10.10">
    <property type="entry name" value="Winged helix-like DNA-binding domain superfamily/Winged helix DNA-binding domain"/>
    <property type="match status" value="1"/>
</dbReference>
<keyword evidence="3" id="KW-0238">DNA-binding</keyword>
<dbReference type="GO" id="GO:0046914">
    <property type="term" value="F:transition metal ion binding"/>
    <property type="evidence" value="ECO:0007669"/>
    <property type="project" value="InterPro"/>
</dbReference>
<evidence type="ECO:0000313" key="7">
    <source>
        <dbReference type="Proteomes" id="UP000294299"/>
    </source>
</evidence>
<gene>
    <name evidence="6" type="primary">mntR</name>
    <name evidence="6" type="ORF">NFRAN_0606</name>
</gene>
<organism evidence="6 7">
    <name type="scientific">Candidatus Nitrosocosmicus franklandianus</name>
    <dbReference type="NCBI Taxonomy" id="1798806"/>
    <lineage>
        <taxon>Archaea</taxon>
        <taxon>Nitrososphaerota</taxon>
        <taxon>Nitrososphaeria</taxon>
        <taxon>Nitrososphaerales</taxon>
        <taxon>Nitrososphaeraceae</taxon>
        <taxon>Candidatus Nitrosocosmicus</taxon>
    </lineage>
</organism>
<dbReference type="Pfam" id="PF01325">
    <property type="entry name" value="Fe_dep_repress"/>
    <property type="match status" value="1"/>
</dbReference>
<dbReference type="FunFam" id="1.10.10.10:FF:000189">
    <property type="entry name" value="HTH-type transcriptional regulator MntR"/>
    <property type="match status" value="1"/>
</dbReference>
<dbReference type="Proteomes" id="UP000294299">
    <property type="component" value="Chromosome NFRAN"/>
</dbReference>
<evidence type="ECO:0000259" key="5">
    <source>
        <dbReference type="PROSITE" id="PS50944"/>
    </source>
</evidence>
<protein>
    <submittedName>
        <fullName evidence="6">HTH-type transcriptional regulator MntR</fullName>
    </submittedName>
</protein>
<dbReference type="AlphaFoldDB" id="A0A484I5G4"/>
<dbReference type="GeneID" id="39420118"/>
<evidence type="ECO:0000256" key="1">
    <source>
        <dbReference type="ARBA" id="ARBA00007871"/>
    </source>
</evidence>
<dbReference type="GO" id="GO:0003677">
    <property type="term" value="F:DNA binding"/>
    <property type="evidence" value="ECO:0007669"/>
    <property type="project" value="UniProtKB-KW"/>
</dbReference>
<dbReference type="OrthoDB" id="24735at2157"/>
<keyword evidence="4" id="KW-0804">Transcription</keyword>
<dbReference type="InterPro" id="IPR001367">
    <property type="entry name" value="Fe_dep_repressor"/>
</dbReference>
<dbReference type="InterPro" id="IPR036390">
    <property type="entry name" value="WH_DNA-bd_sf"/>
</dbReference>
<evidence type="ECO:0000256" key="3">
    <source>
        <dbReference type="ARBA" id="ARBA00023125"/>
    </source>
</evidence>
<name>A0A484I5G4_9ARCH</name>
<accession>A0A484I5G4</accession>
<dbReference type="GO" id="GO:0046983">
    <property type="term" value="F:protein dimerization activity"/>
    <property type="evidence" value="ECO:0007669"/>
    <property type="project" value="InterPro"/>
</dbReference>
<sequence length="154" mass="18006">MSNYPIPPPEPSTIDSIKRVNKFQRKERTDRMEDYLEIIYELVHQKGYATSVDITECLNVSAPSVTKMMRRLDLKGYLEYEKYRGIRLTSQGKTVAENIKKRHKLLTEFFKRIGVSEDIAIQDAEGIEHHLHAETLEKLEKFLSTVNEYQNNQS</sequence>
<dbReference type="InterPro" id="IPR050536">
    <property type="entry name" value="DtxR_MntR_Metal-Reg"/>
</dbReference>
<keyword evidence="2" id="KW-0805">Transcription regulation</keyword>
<dbReference type="PANTHER" id="PTHR33238:SF7">
    <property type="entry name" value="IRON-DEPENDENT TRANSCRIPTIONAL REGULATOR"/>
    <property type="match status" value="1"/>
</dbReference>
<dbReference type="RefSeq" id="WP_197731093.1">
    <property type="nucleotide sequence ID" value="NZ_LR216287.1"/>
</dbReference>
<dbReference type="EMBL" id="LR216287">
    <property type="protein sequence ID" value="VFJ12928.1"/>
    <property type="molecule type" value="Genomic_DNA"/>
</dbReference>
<proteinExistence type="inferred from homology"/>
<evidence type="ECO:0000313" key="6">
    <source>
        <dbReference type="EMBL" id="VFJ12928.1"/>
    </source>
</evidence>
<dbReference type="GO" id="GO:0003700">
    <property type="term" value="F:DNA-binding transcription factor activity"/>
    <property type="evidence" value="ECO:0007669"/>
    <property type="project" value="InterPro"/>
</dbReference>
<dbReference type="InterPro" id="IPR036388">
    <property type="entry name" value="WH-like_DNA-bd_sf"/>
</dbReference>
<keyword evidence="7" id="KW-1185">Reference proteome</keyword>
<dbReference type="SUPFAM" id="SSF47979">
    <property type="entry name" value="Iron-dependent repressor protein, dimerization domain"/>
    <property type="match status" value="1"/>
</dbReference>
<dbReference type="PANTHER" id="PTHR33238">
    <property type="entry name" value="IRON (METAL) DEPENDENT REPRESSOR, DTXR FAMILY"/>
    <property type="match status" value="1"/>
</dbReference>
<dbReference type="PROSITE" id="PS50944">
    <property type="entry name" value="HTH_DTXR"/>
    <property type="match status" value="1"/>
</dbReference>
<dbReference type="InterPro" id="IPR036421">
    <property type="entry name" value="Fe_dep_repressor_sf"/>
</dbReference>
<dbReference type="KEGG" id="nfn:NFRAN_0606"/>